<organism evidence="1 2">
    <name type="scientific">Alistipes onderdonkii</name>
    <dbReference type="NCBI Taxonomy" id="328813"/>
    <lineage>
        <taxon>Bacteria</taxon>
        <taxon>Pseudomonadati</taxon>
        <taxon>Bacteroidota</taxon>
        <taxon>Bacteroidia</taxon>
        <taxon>Bacteroidales</taxon>
        <taxon>Rikenellaceae</taxon>
        <taxon>Alistipes</taxon>
    </lineage>
</organism>
<evidence type="ECO:0000313" key="1">
    <source>
        <dbReference type="EMBL" id="KAA2374914.1"/>
    </source>
</evidence>
<reference evidence="1 2" key="1">
    <citation type="journal article" date="2019" name="Nat. Med.">
        <title>A library of human gut bacterial isolates paired with longitudinal multiomics data enables mechanistic microbiome research.</title>
        <authorList>
            <person name="Poyet M."/>
            <person name="Groussin M."/>
            <person name="Gibbons S.M."/>
            <person name="Avila-Pacheco J."/>
            <person name="Jiang X."/>
            <person name="Kearney S.M."/>
            <person name="Perrotta A.R."/>
            <person name="Berdy B."/>
            <person name="Zhao S."/>
            <person name="Lieberman T.D."/>
            <person name="Swanson P.K."/>
            <person name="Smith M."/>
            <person name="Roesemann S."/>
            <person name="Alexander J.E."/>
            <person name="Rich S.A."/>
            <person name="Livny J."/>
            <person name="Vlamakis H."/>
            <person name="Clish C."/>
            <person name="Bullock K."/>
            <person name="Deik A."/>
            <person name="Scott J."/>
            <person name="Pierce K.A."/>
            <person name="Xavier R.J."/>
            <person name="Alm E.J."/>
        </authorList>
    </citation>
    <scope>NUCLEOTIDE SEQUENCE [LARGE SCALE GENOMIC DNA]</scope>
    <source>
        <strain evidence="1 2">BIOML-A266</strain>
    </source>
</reference>
<evidence type="ECO:0000313" key="2">
    <source>
        <dbReference type="Proteomes" id="UP000322940"/>
    </source>
</evidence>
<protein>
    <submittedName>
        <fullName evidence="1">Uncharacterized protein</fullName>
    </submittedName>
</protein>
<comment type="caution">
    <text evidence="1">The sequence shown here is derived from an EMBL/GenBank/DDBJ whole genome shotgun (WGS) entry which is preliminary data.</text>
</comment>
<sequence length="254" mass="29910">MNPLYDYVFEIANRMYPTWDTDINGEQYQTDSFRGWDFVHQLEDERLEFSITKERYLENAPIIRSLRAMGLDTEKFWMAMLFVYDVVRERTENVQQVPTSVFEEFRAFARYLQENPDAKVRAWQGREHGVTLESYLAKQALGKLLADNVAELYANLSNARSFGVDGFSVNLKSCYKITLAIKCFLPLLEQFKEEDNRSTNPSKVSYNRMLLISRIVYFFGYTDNPKFLDSDEGIKGIWTSYKDREWTTIGKNFR</sequence>
<dbReference type="AlphaFoldDB" id="A0A5B3GMU0"/>
<dbReference type="EMBL" id="VVXH01000029">
    <property type="protein sequence ID" value="KAA2374914.1"/>
    <property type="molecule type" value="Genomic_DNA"/>
</dbReference>
<name>A0A5B3GMU0_9BACT</name>
<dbReference type="Proteomes" id="UP000322940">
    <property type="component" value="Unassembled WGS sequence"/>
</dbReference>
<accession>A0A5B3GMU0</accession>
<dbReference type="RefSeq" id="WP_130065970.1">
    <property type="nucleotide sequence ID" value="NZ_RCXC01000037.1"/>
</dbReference>
<gene>
    <name evidence="1" type="ORF">F2Y10_15895</name>
</gene>
<proteinExistence type="predicted"/>